<sequence>MAYAQQIPDYDNPYSPIFTDKPVYTWTDKVKITIIAPSWNANKNAIDTIGGTEEHFVKISTGNKFLQPYKLVETDPRSGIFVGEVTLTGFSHDVDGDRMPDTNPRTFGNGPTDGFLETTRNTSVTISFEFADGVVLVHSVPIRWNIGTIKFLESQYLVDQIATIRTIDQDMNLNPETIDQIQIEIASDSDIAGITVNALETNQDSGVFEATITFSQSSTSSGNRLFVIPGDKLYGKYEDRTLPRPFSISGELNIIAKSSFESNIPAMKRTIIEKPIVTDSIGKVLDKLLVNNQLQIVSEIVNTQDFGQNFVYLMQITNEEGIVVSLSWIQGTFDANQSLE</sequence>
<comment type="caution">
    <text evidence="1">The sequence shown here is derived from an EMBL/GenBank/DDBJ whole genome shotgun (WGS) entry which is preliminary data.</text>
</comment>
<name>A0A0F9JW93_9ZZZZ</name>
<proteinExistence type="predicted"/>
<dbReference type="EMBL" id="LAZR01009197">
    <property type="protein sequence ID" value="KKM74084.1"/>
    <property type="molecule type" value="Genomic_DNA"/>
</dbReference>
<dbReference type="AlphaFoldDB" id="A0A0F9JW93"/>
<gene>
    <name evidence="1" type="ORF">LCGC14_1403960</name>
</gene>
<organism evidence="1">
    <name type="scientific">marine sediment metagenome</name>
    <dbReference type="NCBI Taxonomy" id="412755"/>
    <lineage>
        <taxon>unclassified sequences</taxon>
        <taxon>metagenomes</taxon>
        <taxon>ecological metagenomes</taxon>
    </lineage>
</organism>
<accession>A0A0F9JW93</accession>
<protein>
    <submittedName>
        <fullName evidence="1">Uncharacterized protein</fullName>
    </submittedName>
</protein>
<reference evidence="1" key="1">
    <citation type="journal article" date="2015" name="Nature">
        <title>Complex archaea that bridge the gap between prokaryotes and eukaryotes.</title>
        <authorList>
            <person name="Spang A."/>
            <person name="Saw J.H."/>
            <person name="Jorgensen S.L."/>
            <person name="Zaremba-Niedzwiedzka K."/>
            <person name="Martijn J."/>
            <person name="Lind A.E."/>
            <person name="van Eijk R."/>
            <person name="Schleper C."/>
            <person name="Guy L."/>
            <person name="Ettema T.J."/>
        </authorList>
    </citation>
    <scope>NUCLEOTIDE SEQUENCE</scope>
</reference>
<feature type="non-terminal residue" evidence="1">
    <location>
        <position position="340"/>
    </location>
</feature>
<evidence type="ECO:0000313" key="1">
    <source>
        <dbReference type="EMBL" id="KKM74084.1"/>
    </source>
</evidence>